<dbReference type="InterPro" id="IPR000953">
    <property type="entry name" value="Chromo/chromo_shadow_dom"/>
</dbReference>
<feature type="region of interest" description="Disordered" evidence="4">
    <location>
        <begin position="261"/>
        <end position="325"/>
    </location>
</feature>
<comment type="caution">
    <text evidence="6">The sequence shown here is derived from an EMBL/GenBank/DDBJ whole genome shotgun (WGS) entry which is preliminary data.</text>
</comment>
<keyword evidence="3" id="KW-0862">Zinc</keyword>
<evidence type="ECO:0000256" key="4">
    <source>
        <dbReference type="SAM" id="MobiDB-lite"/>
    </source>
</evidence>
<dbReference type="SMART" id="SM00249">
    <property type="entry name" value="PHD"/>
    <property type="match status" value="1"/>
</dbReference>
<dbReference type="SUPFAM" id="SSF54160">
    <property type="entry name" value="Chromo domain-like"/>
    <property type="match status" value="1"/>
</dbReference>
<feature type="compositionally biased region" description="Polar residues" evidence="4">
    <location>
        <begin position="261"/>
        <end position="280"/>
    </location>
</feature>
<dbReference type="PROSITE" id="PS50013">
    <property type="entry name" value="CHROMO_2"/>
    <property type="match status" value="1"/>
</dbReference>
<evidence type="ECO:0000256" key="1">
    <source>
        <dbReference type="ARBA" id="ARBA00022723"/>
    </source>
</evidence>
<dbReference type="InterPro" id="IPR019787">
    <property type="entry name" value="Znf_PHD-finger"/>
</dbReference>
<dbReference type="InterPro" id="IPR011011">
    <property type="entry name" value="Znf_FYVE_PHD"/>
</dbReference>
<dbReference type="InterPro" id="IPR001965">
    <property type="entry name" value="Znf_PHD"/>
</dbReference>
<feature type="region of interest" description="Disordered" evidence="4">
    <location>
        <begin position="564"/>
        <end position="586"/>
    </location>
</feature>
<dbReference type="Pfam" id="PF00628">
    <property type="entry name" value="PHD"/>
    <property type="match status" value="1"/>
</dbReference>
<accession>A0AA39Q1U1</accession>
<dbReference type="AlphaFoldDB" id="A0AA39Q1U1"/>
<feature type="compositionally biased region" description="Basic and acidic residues" evidence="4">
    <location>
        <begin position="450"/>
        <end position="462"/>
    </location>
</feature>
<dbReference type="EMBL" id="JAUEPU010000020">
    <property type="protein sequence ID" value="KAK0494688.1"/>
    <property type="molecule type" value="Genomic_DNA"/>
</dbReference>
<keyword evidence="7" id="KW-1185">Reference proteome</keyword>
<organism evidence="6 7">
    <name type="scientific">Armillaria luteobubalina</name>
    <dbReference type="NCBI Taxonomy" id="153913"/>
    <lineage>
        <taxon>Eukaryota</taxon>
        <taxon>Fungi</taxon>
        <taxon>Dikarya</taxon>
        <taxon>Basidiomycota</taxon>
        <taxon>Agaricomycotina</taxon>
        <taxon>Agaricomycetes</taxon>
        <taxon>Agaricomycetidae</taxon>
        <taxon>Agaricales</taxon>
        <taxon>Marasmiineae</taxon>
        <taxon>Physalacriaceae</taxon>
        <taxon>Armillaria</taxon>
    </lineage>
</organism>
<evidence type="ECO:0000256" key="3">
    <source>
        <dbReference type="ARBA" id="ARBA00022833"/>
    </source>
</evidence>
<feature type="region of interest" description="Disordered" evidence="4">
    <location>
        <begin position="73"/>
        <end position="100"/>
    </location>
</feature>
<dbReference type="SUPFAM" id="SSF57903">
    <property type="entry name" value="FYVE/PHD zinc finger"/>
    <property type="match status" value="1"/>
</dbReference>
<feature type="compositionally biased region" description="Basic residues" evidence="4">
    <location>
        <begin position="465"/>
        <end position="478"/>
    </location>
</feature>
<reference evidence="6" key="1">
    <citation type="submission" date="2023-06" db="EMBL/GenBank/DDBJ databases">
        <authorList>
            <consortium name="Lawrence Berkeley National Laboratory"/>
            <person name="Ahrendt S."/>
            <person name="Sahu N."/>
            <person name="Indic B."/>
            <person name="Wong-Bajracharya J."/>
            <person name="Merenyi Z."/>
            <person name="Ke H.-M."/>
            <person name="Monk M."/>
            <person name="Kocsube S."/>
            <person name="Drula E."/>
            <person name="Lipzen A."/>
            <person name="Balint B."/>
            <person name="Henrissat B."/>
            <person name="Andreopoulos B."/>
            <person name="Martin F.M."/>
            <person name="Harder C.B."/>
            <person name="Rigling D."/>
            <person name="Ford K.L."/>
            <person name="Foster G.D."/>
            <person name="Pangilinan J."/>
            <person name="Papanicolaou A."/>
            <person name="Barry K."/>
            <person name="LaButti K."/>
            <person name="Viragh M."/>
            <person name="Koriabine M."/>
            <person name="Yan M."/>
            <person name="Riley R."/>
            <person name="Champramary S."/>
            <person name="Plett K.L."/>
            <person name="Tsai I.J."/>
            <person name="Slot J."/>
            <person name="Sipos G."/>
            <person name="Plett J."/>
            <person name="Nagy L.G."/>
            <person name="Grigoriev I.V."/>
        </authorList>
    </citation>
    <scope>NUCLEOTIDE SEQUENCE</scope>
    <source>
        <strain evidence="6">HWK02</strain>
    </source>
</reference>
<evidence type="ECO:0000313" key="7">
    <source>
        <dbReference type="Proteomes" id="UP001175228"/>
    </source>
</evidence>
<keyword evidence="2" id="KW-0863">Zinc-finger</keyword>
<feature type="region of interest" description="Disordered" evidence="4">
    <location>
        <begin position="370"/>
        <end position="408"/>
    </location>
</feature>
<dbReference type="SMART" id="SM00298">
    <property type="entry name" value="CHROMO"/>
    <property type="match status" value="1"/>
</dbReference>
<dbReference type="InterPro" id="IPR016197">
    <property type="entry name" value="Chromo-like_dom_sf"/>
</dbReference>
<keyword evidence="1" id="KW-0479">Metal-binding</keyword>
<feature type="compositionally biased region" description="Low complexity" evidence="4">
    <location>
        <begin position="483"/>
        <end position="495"/>
    </location>
</feature>
<evidence type="ECO:0000256" key="2">
    <source>
        <dbReference type="ARBA" id="ARBA00022771"/>
    </source>
</evidence>
<dbReference type="Pfam" id="PF00385">
    <property type="entry name" value="Chromo"/>
    <property type="match status" value="1"/>
</dbReference>
<dbReference type="InterPro" id="IPR013083">
    <property type="entry name" value="Znf_RING/FYVE/PHD"/>
</dbReference>
<dbReference type="GO" id="GO:0006338">
    <property type="term" value="P:chromatin remodeling"/>
    <property type="evidence" value="ECO:0007669"/>
    <property type="project" value="UniProtKB-ARBA"/>
</dbReference>
<dbReference type="GO" id="GO:0008270">
    <property type="term" value="F:zinc ion binding"/>
    <property type="evidence" value="ECO:0007669"/>
    <property type="project" value="UniProtKB-KW"/>
</dbReference>
<proteinExistence type="predicted"/>
<sequence length="679" mass="74892">MFVFVADASRRVSIDPSWTPTTTMAYRHPGPGNPPHQYIHYPNIPTQFQQQRPGQLTPTTQPRVFTAVPVARMPQPQQAPQQQRRTQTTSGTHFQPPPQAVQPYDRFAHDVATRVMGAVVPVLEEQNRLIVGRVDKLESSVRSTVANIEKQFEVANLNMAKALQAAHNQQRTVTTNILSQVKKLNDTVGMLQPLVNQVDMTVTELYERVNDREAEVSDMAKTLAVELGIDPSKAHFQDQKECVGNELGDEALCSTPLNAQATMQKPQSQPSSIRVPSVSLSPARWPSEEDPSPGTSKAVFRANLSPEDRRPYSVVPETPPDGTISSLRRVSLGGDPFIESDIHVQHDVPITPPPSSSAEVNVEVAVIPESCPESPDWGSNVGVEGTAEPTTQLSTDEADAKSPSTSVRDELRVSQMINIPAQTFIVDPAPSPLTPLNSPSPFASPGRVRAFPDVKVKEEALKKTTGMKKSPRKSRKRRLPTETSSASPSSTAPPAKRAKKKSVSVPKKTKVRQWPEQIIPETDFVQCDQCRSWYHIGCLGMTSDDPRLEDGVRYICLPCAAPAKHPRAGNAGTTNPDNEPQRCDRPDCHQSDEVFIVERIIGKHTLTGGEGRKNMWLTKWFSYPAAQATWEDVEQTVTNASRFIEEFTEAAAKEGHDVDENFYGIVLLQEAVDAGWRDE</sequence>
<gene>
    <name evidence="6" type="ORF">EDD18DRAFT_1175659</name>
</gene>
<protein>
    <recommendedName>
        <fullName evidence="5">Chromo domain-containing protein</fullName>
    </recommendedName>
</protein>
<dbReference type="Gene3D" id="2.40.50.40">
    <property type="match status" value="1"/>
</dbReference>
<name>A0AA39Q1U1_9AGAR</name>
<feature type="domain" description="Chromo" evidence="5">
    <location>
        <begin position="595"/>
        <end position="649"/>
    </location>
</feature>
<dbReference type="Gene3D" id="3.30.40.10">
    <property type="entry name" value="Zinc/RING finger domain, C3HC4 (zinc finger)"/>
    <property type="match status" value="1"/>
</dbReference>
<dbReference type="Proteomes" id="UP001175228">
    <property type="component" value="Unassembled WGS sequence"/>
</dbReference>
<evidence type="ECO:0000259" key="5">
    <source>
        <dbReference type="PROSITE" id="PS50013"/>
    </source>
</evidence>
<dbReference type="InterPro" id="IPR023780">
    <property type="entry name" value="Chromo_domain"/>
</dbReference>
<feature type="compositionally biased region" description="Low complexity" evidence="4">
    <location>
        <begin position="73"/>
        <end position="89"/>
    </location>
</feature>
<evidence type="ECO:0000313" key="6">
    <source>
        <dbReference type="EMBL" id="KAK0494688.1"/>
    </source>
</evidence>
<feature type="region of interest" description="Disordered" evidence="4">
    <location>
        <begin position="430"/>
        <end position="510"/>
    </location>
</feature>
<feature type="compositionally biased region" description="Basic residues" evidence="4">
    <location>
        <begin position="496"/>
        <end position="510"/>
    </location>
</feature>